<dbReference type="Gene3D" id="4.10.240.10">
    <property type="entry name" value="Zn(2)-C6 fungal-type DNA-binding domain"/>
    <property type="match status" value="1"/>
</dbReference>
<protein>
    <recommendedName>
        <fullName evidence="9">Zn(2)-C6 fungal-type domain-containing protein</fullName>
    </recommendedName>
</protein>
<feature type="domain" description="Zn(2)-C6 fungal-type" evidence="9">
    <location>
        <begin position="30"/>
        <end position="59"/>
    </location>
</feature>
<dbReference type="AlphaFoldDB" id="A0A9P7BDS7"/>
<accession>A0A9P7BDS7</accession>
<dbReference type="GO" id="GO:0006351">
    <property type="term" value="P:DNA-templated transcription"/>
    <property type="evidence" value="ECO:0007669"/>
    <property type="project" value="InterPro"/>
</dbReference>
<dbReference type="PROSITE" id="PS00463">
    <property type="entry name" value="ZN2_CY6_FUNGAL_1"/>
    <property type="match status" value="1"/>
</dbReference>
<keyword evidence="6" id="KW-0804">Transcription</keyword>
<evidence type="ECO:0000313" key="11">
    <source>
        <dbReference type="Proteomes" id="UP000750334"/>
    </source>
</evidence>
<reference evidence="10 11" key="1">
    <citation type="submission" date="2020-11" db="EMBL/GenBank/DDBJ databases">
        <title>Kefir isolates.</title>
        <authorList>
            <person name="Marcisauskas S."/>
            <person name="Kim Y."/>
            <person name="Blasche S."/>
        </authorList>
    </citation>
    <scope>NUCLEOTIDE SEQUENCE [LARGE SCALE GENOMIC DNA]</scope>
    <source>
        <strain evidence="10 11">OG2</strain>
    </source>
</reference>
<dbReference type="CDD" id="cd00067">
    <property type="entry name" value="GAL4"/>
    <property type="match status" value="1"/>
</dbReference>
<dbReference type="InterPro" id="IPR007219">
    <property type="entry name" value="XnlR_reg_dom"/>
</dbReference>
<dbReference type="Proteomes" id="UP000750334">
    <property type="component" value="Unassembled WGS sequence"/>
</dbReference>
<name>A0A9P7BDS7_MAUEX</name>
<dbReference type="CDD" id="cd12148">
    <property type="entry name" value="fungal_TF_MHR"/>
    <property type="match status" value="1"/>
</dbReference>
<feature type="coiled-coil region" evidence="8">
    <location>
        <begin position="77"/>
        <end position="104"/>
    </location>
</feature>
<keyword evidence="7" id="KW-0539">Nucleus</keyword>
<dbReference type="SMART" id="SM00906">
    <property type="entry name" value="Fungal_trans"/>
    <property type="match status" value="1"/>
</dbReference>
<keyword evidence="11" id="KW-1185">Reference proteome</keyword>
<dbReference type="GO" id="GO:0043565">
    <property type="term" value="F:sequence-specific DNA binding"/>
    <property type="evidence" value="ECO:0007669"/>
    <property type="project" value="TreeGrafter"/>
</dbReference>
<gene>
    <name evidence="10" type="ORF">C6P45_001945</name>
</gene>
<dbReference type="GO" id="GO:0005634">
    <property type="term" value="C:nucleus"/>
    <property type="evidence" value="ECO:0007669"/>
    <property type="project" value="UniProtKB-SubCell"/>
</dbReference>
<evidence type="ECO:0000256" key="3">
    <source>
        <dbReference type="ARBA" id="ARBA00022833"/>
    </source>
</evidence>
<evidence type="ECO:0000259" key="9">
    <source>
        <dbReference type="PROSITE" id="PS50048"/>
    </source>
</evidence>
<keyword evidence="5" id="KW-0238">DNA-binding</keyword>
<evidence type="ECO:0000256" key="4">
    <source>
        <dbReference type="ARBA" id="ARBA00023015"/>
    </source>
</evidence>
<keyword evidence="4" id="KW-0805">Transcription regulation</keyword>
<dbReference type="SUPFAM" id="SSF57701">
    <property type="entry name" value="Zn2/Cys6 DNA-binding domain"/>
    <property type="match status" value="1"/>
</dbReference>
<evidence type="ECO:0000256" key="8">
    <source>
        <dbReference type="SAM" id="Coils"/>
    </source>
</evidence>
<sequence>MDKFQPRLLVLSADTRTNKLITKKTRVSKACLICRKKKRKCNGLNPCEFCKKYSFNCAYSDRKFSEISNDEIKALKIVNSERNISKQKRQANRVNNNRNNVKVEDSDFDYKKIVEILIPHNFLQKIKRENVSVTDRNLYLTNLIRQNINEEKTLFHLEIFNETVGGSLPPRDIALKLIIKSWDYAGVLFRFYHRPTMIKMLDSLYESNGIPKNNEEMQALSLIYAVLAVGALFSKDDFDGNDTVNRSFYNDEGIKFFNKARDMINFKEVCDIYSIQALFMLTMFLQCSANLKSCYYYIGIAKRLALRERLHRRSSLVGPTMIEDESKKRLFWSIYKVDIYLNCILGLPCSIPENNVDQEFPLDIDDEKITSVSSLDGFMKILNDPNHIISSCGMNNEHTKLILIMLGIHEKLYALNLQILDVTQLHVQEIEDQLSHWYNCLPLPLTLGYQYNTIAEREHYLKPSKLLRLDFLLTKLILYKPFFHFISIDMTFLNNINFKMSSRVRNRDISFQITMAHRCIEVSKEIVELAKSMIDEDILNGSYWFSIHTIFHSVACLTIYRHFLKSKHDTSISIIEDIEKYYQLGYEVLVKLKNNSLASERIYNVLSEIFEEFDQNMINLSKQTLITLLTGDNDEEEIEEEEMGSHSNRIDDRRNSEITNNIIGDTVEGPTFDNILMTDFSNHNHNLIPTTTTTTTTVDDSVINNLENPQLYNFLFDPQISLEKLLEDLGS</sequence>
<dbReference type="PANTHER" id="PTHR47540:SF1">
    <property type="entry name" value="ACTIVATOR OF STRESS GENES 1-RELATED"/>
    <property type="match status" value="1"/>
</dbReference>
<dbReference type="InterPro" id="IPR036864">
    <property type="entry name" value="Zn2-C6_fun-type_DNA-bd_sf"/>
</dbReference>
<dbReference type="EMBL" id="PUHR01000002">
    <property type="protein sequence ID" value="KAG0672482.1"/>
    <property type="molecule type" value="Genomic_DNA"/>
</dbReference>
<evidence type="ECO:0000256" key="7">
    <source>
        <dbReference type="ARBA" id="ARBA00023242"/>
    </source>
</evidence>
<keyword evidence="8" id="KW-0175">Coiled coil</keyword>
<dbReference type="SMART" id="SM00066">
    <property type="entry name" value="GAL4"/>
    <property type="match status" value="1"/>
</dbReference>
<dbReference type="PROSITE" id="PS50048">
    <property type="entry name" value="ZN2_CY6_FUNGAL_2"/>
    <property type="match status" value="1"/>
</dbReference>
<evidence type="ECO:0000256" key="6">
    <source>
        <dbReference type="ARBA" id="ARBA00023163"/>
    </source>
</evidence>
<comment type="subcellular location">
    <subcellularLocation>
        <location evidence="1">Nucleus</location>
    </subcellularLocation>
</comment>
<dbReference type="InterPro" id="IPR051711">
    <property type="entry name" value="Stress_Response_Reg"/>
</dbReference>
<dbReference type="GO" id="GO:0045944">
    <property type="term" value="P:positive regulation of transcription by RNA polymerase II"/>
    <property type="evidence" value="ECO:0007669"/>
    <property type="project" value="TreeGrafter"/>
</dbReference>
<dbReference type="GO" id="GO:0000981">
    <property type="term" value="F:DNA-binding transcription factor activity, RNA polymerase II-specific"/>
    <property type="evidence" value="ECO:0007669"/>
    <property type="project" value="InterPro"/>
</dbReference>
<organism evidence="10 11">
    <name type="scientific">Maudiozyma exigua</name>
    <name type="common">Yeast</name>
    <name type="synonym">Kazachstania exigua</name>
    <dbReference type="NCBI Taxonomy" id="34358"/>
    <lineage>
        <taxon>Eukaryota</taxon>
        <taxon>Fungi</taxon>
        <taxon>Dikarya</taxon>
        <taxon>Ascomycota</taxon>
        <taxon>Saccharomycotina</taxon>
        <taxon>Saccharomycetes</taxon>
        <taxon>Saccharomycetales</taxon>
        <taxon>Saccharomycetaceae</taxon>
        <taxon>Maudiozyma</taxon>
    </lineage>
</organism>
<dbReference type="Pfam" id="PF04082">
    <property type="entry name" value="Fungal_trans"/>
    <property type="match status" value="1"/>
</dbReference>
<dbReference type="PANTHER" id="PTHR47540">
    <property type="entry name" value="THIAMINE REPRESSIBLE GENES REGULATORY PROTEIN THI5"/>
    <property type="match status" value="1"/>
</dbReference>
<keyword evidence="2" id="KW-0479">Metal-binding</keyword>
<evidence type="ECO:0000256" key="2">
    <source>
        <dbReference type="ARBA" id="ARBA00022723"/>
    </source>
</evidence>
<dbReference type="OrthoDB" id="422427at2759"/>
<keyword evidence="3" id="KW-0862">Zinc</keyword>
<dbReference type="GO" id="GO:0008270">
    <property type="term" value="F:zinc ion binding"/>
    <property type="evidence" value="ECO:0007669"/>
    <property type="project" value="InterPro"/>
</dbReference>
<comment type="caution">
    <text evidence="10">The sequence shown here is derived from an EMBL/GenBank/DDBJ whole genome shotgun (WGS) entry which is preliminary data.</text>
</comment>
<dbReference type="InterPro" id="IPR001138">
    <property type="entry name" value="Zn2Cys6_DnaBD"/>
</dbReference>
<evidence type="ECO:0000313" key="10">
    <source>
        <dbReference type="EMBL" id="KAG0672482.1"/>
    </source>
</evidence>
<evidence type="ECO:0000256" key="1">
    <source>
        <dbReference type="ARBA" id="ARBA00004123"/>
    </source>
</evidence>
<dbReference type="Pfam" id="PF00172">
    <property type="entry name" value="Zn_clus"/>
    <property type="match status" value="1"/>
</dbReference>
<proteinExistence type="predicted"/>
<evidence type="ECO:0000256" key="5">
    <source>
        <dbReference type="ARBA" id="ARBA00023125"/>
    </source>
</evidence>